<dbReference type="RefSeq" id="WP_189040738.1">
    <property type="nucleotide sequence ID" value="NZ_BMNB01000002.1"/>
</dbReference>
<evidence type="ECO:0000259" key="2">
    <source>
        <dbReference type="Pfam" id="PF04235"/>
    </source>
</evidence>
<gene>
    <name evidence="3" type="ORF">GCM10011608_06890</name>
</gene>
<feature type="transmembrane region" description="Helical" evidence="1">
    <location>
        <begin position="280"/>
        <end position="302"/>
    </location>
</feature>
<name>A0A917WSE9_9ACTN</name>
<dbReference type="Pfam" id="PF04235">
    <property type="entry name" value="DUF418"/>
    <property type="match status" value="1"/>
</dbReference>
<feature type="transmembrane region" description="Helical" evidence="1">
    <location>
        <begin position="29"/>
        <end position="47"/>
    </location>
</feature>
<feature type="transmembrane region" description="Helical" evidence="1">
    <location>
        <begin position="107"/>
        <end position="124"/>
    </location>
</feature>
<proteinExistence type="predicted"/>
<dbReference type="PANTHER" id="PTHR30590">
    <property type="entry name" value="INNER MEMBRANE PROTEIN"/>
    <property type="match status" value="1"/>
</dbReference>
<feature type="transmembrane region" description="Helical" evidence="1">
    <location>
        <begin position="67"/>
        <end position="87"/>
    </location>
</feature>
<evidence type="ECO:0000313" key="4">
    <source>
        <dbReference type="Proteomes" id="UP000608890"/>
    </source>
</evidence>
<keyword evidence="1" id="KW-0472">Membrane</keyword>
<feature type="transmembrane region" description="Helical" evidence="1">
    <location>
        <begin position="323"/>
        <end position="347"/>
    </location>
</feature>
<dbReference type="EMBL" id="BMNB01000002">
    <property type="protein sequence ID" value="GGM24686.1"/>
    <property type="molecule type" value="Genomic_DNA"/>
</dbReference>
<feature type="transmembrane region" description="Helical" evidence="1">
    <location>
        <begin position="353"/>
        <end position="374"/>
    </location>
</feature>
<feature type="transmembrane region" description="Helical" evidence="1">
    <location>
        <begin position="215"/>
        <end position="236"/>
    </location>
</feature>
<feature type="transmembrane region" description="Helical" evidence="1">
    <location>
        <begin position="130"/>
        <end position="148"/>
    </location>
</feature>
<comment type="caution">
    <text evidence="3">The sequence shown here is derived from an EMBL/GenBank/DDBJ whole genome shotgun (WGS) entry which is preliminary data.</text>
</comment>
<dbReference type="PANTHER" id="PTHR30590:SF2">
    <property type="entry name" value="INNER MEMBRANE PROTEIN"/>
    <property type="match status" value="1"/>
</dbReference>
<dbReference type="Proteomes" id="UP000608890">
    <property type="component" value="Unassembled WGS sequence"/>
</dbReference>
<reference evidence="3" key="1">
    <citation type="journal article" date="2014" name="Int. J. Syst. Evol. Microbiol.">
        <title>Complete genome sequence of Corynebacterium casei LMG S-19264T (=DSM 44701T), isolated from a smear-ripened cheese.</title>
        <authorList>
            <consortium name="US DOE Joint Genome Institute (JGI-PGF)"/>
            <person name="Walter F."/>
            <person name="Albersmeier A."/>
            <person name="Kalinowski J."/>
            <person name="Ruckert C."/>
        </authorList>
    </citation>
    <scope>NUCLEOTIDE SEQUENCE</scope>
    <source>
        <strain evidence="3">CGMCC 4.7312</strain>
    </source>
</reference>
<sequence>MNGSASTAGATANRAPAGQRLHDVDAVRGFALLGIFVVNITFMASGYPGNLVSDPAFSSLFDNLARGLSAVFVDMKFYILFSFLFGYSFTLQMESAERAGAAFGPRMLRRIAGLFILGALHTVLLYGGDILMTYAVVCLILLGMRRVCDRTALRVAGVLYGIVLLSLLTSGLFVDSSAFLPTEAEALANAENATAAMLGGWGDVIGHNLSGLPFLVLQSATFQGPTALAMFLLGMVAGRRRLLAGVRGHEPVLRRIQWIGFPVGIAGGVVYTLGGGNGETLAVAVSAATAPLLTAAYVATLLRMMHSPRLAFVRPALAPAGRIALTNYLGQSLLGLLIFSGVGLGLAGSVSPVGTTGLALLIFAGQLAVSAWWLRRHRYGPAEWALRWVTNGERPGRARSATPVG</sequence>
<dbReference type="InterPro" id="IPR007349">
    <property type="entry name" value="DUF418"/>
</dbReference>
<feature type="transmembrane region" description="Helical" evidence="1">
    <location>
        <begin position="256"/>
        <end position="274"/>
    </location>
</feature>
<keyword evidence="1" id="KW-0812">Transmembrane</keyword>
<protein>
    <submittedName>
        <fullName evidence="3">Membrane protein</fullName>
    </submittedName>
</protein>
<feature type="transmembrane region" description="Helical" evidence="1">
    <location>
        <begin position="155"/>
        <end position="174"/>
    </location>
</feature>
<evidence type="ECO:0000313" key="3">
    <source>
        <dbReference type="EMBL" id="GGM24686.1"/>
    </source>
</evidence>
<keyword evidence="1" id="KW-1133">Transmembrane helix</keyword>
<dbReference type="InterPro" id="IPR052529">
    <property type="entry name" value="Bact_Transport_Assoc"/>
</dbReference>
<feature type="domain" description="DUF418" evidence="2">
    <location>
        <begin position="237"/>
        <end position="392"/>
    </location>
</feature>
<dbReference type="AlphaFoldDB" id="A0A917WSE9"/>
<accession>A0A917WSE9</accession>
<evidence type="ECO:0000256" key="1">
    <source>
        <dbReference type="SAM" id="Phobius"/>
    </source>
</evidence>
<keyword evidence="4" id="KW-1185">Reference proteome</keyword>
<organism evidence="3 4">
    <name type="scientific">Micromonospora sonchi</name>
    <dbReference type="NCBI Taxonomy" id="1763543"/>
    <lineage>
        <taxon>Bacteria</taxon>
        <taxon>Bacillati</taxon>
        <taxon>Actinomycetota</taxon>
        <taxon>Actinomycetes</taxon>
        <taxon>Micromonosporales</taxon>
        <taxon>Micromonosporaceae</taxon>
        <taxon>Micromonospora</taxon>
    </lineage>
</organism>
<reference evidence="3" key="2">
    <citation type="submission" date="2020-09" db="EMBL/GenBank/DDBJ databases">
        <authorList>
            <person name="Sun Q."/>
            <person name="Zhou Y."/>
        </authorList>
    </citation>
    <scope>NUCLEOTIDE SEQUENCE</scope>
    <source>
        <strain evidence="3">CGMCC 4.7312</strain>
    </source>
</reference>